<dbReference type="SUPFAM" id="SSF48371">
    <property type="entry name" value="ARM repeat"/>
    <property type="match status" value="1"/>
</dbReference>
<gene>
    <name evidence="1" type="ORF">QJS04_geneDACA004780</name>
</gene>
<dbReference type="Gene3D" id="1.25.40.180">
    <property type="match status" value="2"/>
</dbReference>
<dbReference type="GO" id="GO:0006406">
    <property type="term" value="P:mRNA export from nucleus"/>
    <property type="evidence" value="ECO:0007669"/>
    <property type="project" value="InterPro"/>
</dbReference>
<evidence type="ECO:0000313" key="1">
    <source>
        <dbReference type="EMBL" id="KAK1280390.1"/>
    </source>
</evidence>
<dbReference type="InterPro" id="IPR016024">
    <property type="entry name" value="ARM-type_fold"/>
</dbReference>
<reference evidence="1" key="2">
    <citation type="submission" date="2023-06" db="EMBL/GenBank/DDBJ databases">
        <authorList>
            <person name="Ma L."/>
            <person name="Liu K.-W."/>
            <person name="Li Z."/>
            <person name="Hsiao Y.-Y."/>
            <person name="Qi Y."/>
            <person name="Fu T."/>
            <person name="Tang G."/>
            <person name="Zhang D."/>
            <person name="Sun W.-H."/>
            <person name="Liu D.-K."/>
            <person name="Li Y."/>
            <person name="Chen G.-Z."/>
            <person name="Liu X.-D."/>
            <person name="Liao X.-Y."/>
            <person name="Jiang Y.-T."/>
            <person name="Yu X."/>
            <person name="Hao Y."/>
            <person name="Huang J."/>
            <person name="Zhao X.-W."/>
            <person name="Ke S."/>
            <person name="Chen Y.-Y."/>
            <person name="Wu W.-L."/>
            <person name="Hsu J.-L."/>
            <person name="Lin Y.-F."/>
            <person name="Huang M.-D."/>
            <person name="Li C.-Y."/>
            <person name="Huang L."/>
            <person name="Wang Z.-W."/>
            <person name="Zhao X."/>
            <person name="Zhong W.-Y."/>
            <person name="Peng D.-H."/>
            <person name="Ahmad S."/>
            <person name="Lan S."/>
            <person name="Zhang J.-S."/>
            <person name="Tsai W.-C."/>
            <person name="Van De Peer Y."/>
            <person name="Liu Z.-J."/>
        </authorList>
    </citation>
    <scope>NUCLEOTIDE SEQUENCE</scope>
    <source>
        <strain evidence="1">SCP</strain>
        <tissue evidence="1">Leaves</tissue>
    </source>
</reference>
<dbReference type="GO" id="GO:0005634">
    <property type="term" value="C:nucleus"/>
    <property type="evidence" value="ECO:0007669"/>
    <property type="project" value="TreeGrafter"/>
</dbReference>
<dbReference type="Proteomes" id="UP001179952">
    <property type="component" value="Unassembled WGS sequence"/>
</dbReference>
<keyword evidence="2" id="KW-1185">Reference proteome</keyword>
<dbReference type="GO" id="GO:0000339">
    <property type="term" value="F:RNA cap binding"/>
    <property type="evidence" value="ECO:0007669"/>
    <property type="project" value="InterPro"/>
</dbReference>
<name>A0AAV9BUL0_ACOGR</name>
<dbReference type="PANTHER" id="PTHR12412:SF2">
    <property type="entry name" value="NUCLEAR CAP-BINDING PROTEIN SUBUNIT 1"/>
    <property type="match status" value="1"/>
</dbReference>
<dbReference type="GO" id="GO:0005846">
    <property type="term" value="C:nuclear cap binding complex"/>
    <property type="evidence" value="ECO:0007669"/>
    <property type="project" value="InterPro"/>
</dbReference>
<comment type="caution">
    <text evidence="1">The sequence shown here is derived from an EMBL/GenBank/DDBJ whole genome shotgun (WGS) entry which is preliminary data.</text>
</comment>
<organism evidence="1 2">
    <name type="scientific">Acorus gramineus</name>
    <name type="common">Dwarf sweet flag</name>
    <dbReference type="NCBI Taxonomy" id="55184"/>
    <lineage>
        <taxon>Eukaryota</taxon>
        <taxon>Viridiplantae</taxon>
        <taxon>Streptophyta</taxon>
        <taxon>Embryophyta</taxon>
        <taxon>Tracheophyta</taxon>
        <taxon>Spermatophyta</taxon>
        <taxon>Magnoliopsida</taxon>
        <taxon>Liliopsida</taxon>
        <taxon>Acoraceae</taxon>
        <taxon>Acorus</taxon>
    </lineage>
</organism>
<dbReference type="EMBL" id="JAUJYN010000001">
    <property type="protein sequence ID" value="KAK1280390.1"/>
    <property type="molecule type" value="Genomic_DNA"/>
</dbReference>
<protein>
    <submittedName>
        <fullName evidence="1">Nuclear cap-binding protein subunit 1</fullName>
    </submittedName>
</protein>
<dbReference type="GO" id="GO:0003729">
    <property type="term" value="F:mRNA binding"/>
    <property type="evidence" value="ECO:0007669"/>
    <property type="project" value="TreeGrafter"/>
</dbReference>
<dbReference type="InterPro" id="IPR027159">
    <property type="entry name" value="CBP80"/>
</dbReference>
<dbReference type="PANTHER" id="PTHR12412">
    <property type="entry name" value="CAP BINDING PROTEIN"/>
    <property type="match status" value="1"/>
</dbReference>
<sequence>MDAMSDVEWQSRNMQDTQGMWVWDEIERCGGYKTLARAFYLEGMEQKVSVGGEMSVWRSHLLRIGDRCPEYGLGNVDFKEHIDACCSVVFRELEHSGEDILKVRKVHPRKYGHHLQKKYGISSPFADPSLHVDPLLEKTVIKIGLINLENEDFVKRILEITQINLQDAISSEKCDQIRVLIRFLAALQIPEMIEEVMVGIQSYLSIRKHVHDTGVTFFEIGEGNDKTLDEKDFLEDLWVRVQSMSNDGWKVDSVPRPHLTFEAQLVGGISHGIGPIICHEPPVFPSLGVDDGKQKHEAELRYPQRLRRLNIFPSSKSEVVHSS</sequence>
<accession>A0AAV9BUL0</accession>
<dbReference type="AlphaFoldDB" id="A0AAV9BUL0"/>
<evidence type="ECO:0000313" key="2">
    <source>
        <dbReference type="Proteomes" id="UP001179952"/>
    </source>
</evidence>
<proteinExistence type="predicted"/>
<reference evidence="1" key="1">
    <citation type="journal article" date="2023" name="Nat. Commun.">
        <title>Diploid and tetraploid genomes of Acorus and the evolution of monocots.</title>
        <authorList>
            <person name="Ma L."/>
            <person name="Liu K.W."/>
            <person name="Li Z."/>
            <person name="Hsiao Y.Y."/>
            <person name="Qi Y."/>
            <person name="Fu T."/>
            <person name="Tang G.D."/>
            <person name="Zhang D."/>
            <person name="Sun W.H."/>
            <person name="Liu D.K."/>
            <person name="Li Y."/>
            <person name="Chen G.Z."/>
            <person name="Liu X.D."/>
            <person name="Liao X.Y."/>
            <person name="Jiang Y.T."/>
            <person name="Yu X."/>
            <person name="Hao Y."/>
            <person name="Huang J."/>
            <person name="Zhao X.W."/>
            <person name="Ke S."/>
            <person name="Chen Y.Y."/>
            <person name="Wu W.L."/>
            <person name="Hsu J.L."/>
            <person name="Lin Y.F."/>
            <person name="Huang M.D."/>
            <person name="Li C.Y."/>
            <person name="Huang L."/>
            <person name="Wang Z.W."/>
            <person name="Zhao X."/>
            <person name="Zhong W.Y."/>
            <person name="Peng D.H."/>
            <person name="Ahmad S."/>
            <person name="Lan S."/>
            <person name="Zhang J.S."/>
            <person name="Tsai W.C."/>
            <person name="Van de Peer Y."/>
            <person name="Liu Z.J."/>
        </authorList>
    </citation>
    <scope>NUCLEOTIDE SEQUENCE</scope>
    <source>
        <strain evidence="1">SCP</strain>
    </source>
</reference>
<dbReference type="GO" id="GO:0000184">
    <property type="term" value="P:nuclear-transcribed mRNA catabolic process, nonsense-mediated decay"/>
    <property type="evidence" value="ECO:0007669"/>
    <property type="project" value="TreeGrafter"/>
</dbReference>